<dbReference type="PRINTS" id="PR01365">
    <property type="entry name" value="TELOMERASERT"/>
</dbReference>
<keyword evidence="4 13" id="KW-0158">Chromosome</keyword>
<dbReference type="GO" id="GO:0070034">
    <property type="term" value="F:telomerase RNA binding"/>
    <property type="evidence" value="ECO:0007669"/>
    <property type="project" value="TreeGrafter"/>
</dbReference>
<name>A0A2H9TM71_9FUNG</name>
<evidence type="ECO:0000256" key="3">
    <source>
        <dbReference type="ARBA" id="ARBA00016182"/>
    </source>
</evidence>
<evidence type="ECO:0000256" key="4">
    <source>
        <dbReference type="ARBA" id="ARBA00022454"/>
    </source>
</evidence>
<accession>A0A2H9TM71</accession>
<reference evidence="15 16" key="1">
    <citation type="submission" date="2016-10" db="EMBL/GenBank/DDBJ databases">
        <title>The genome of Paramicrosporidium saccamoebae is the missing link in understanding Cryptomycota and Microsporidia evolution.</title>
        <authorList>
            <person name="Quandt C.A."/>
            <person name="Beaudet D."/>
            <person name="Corsaro D."/>
            <person name="Michel R."/>
            <person name="Corradi N."/>
            <person name="James T."/>
        </authorList>
    </citation>
    <scope>NUCLEOTIDE SEQUENCE [LARGE SCALE GENOMIC DNA]</scope>
    <source>
        <strain evidence="15 16">KSL3</strain>
    </source>
</reference>
<dbReference type="Gene3D" id="1.10.357.90">
    <property type="match status" value="1"/>
</dbReference>
<dbReference type="InterPro" id="IPR003545">
    <property type="entry name" value="Telomerase_RT"/>
</dbReference>
<proteinExistence type="inferred from homology"/>
<dbReference type="PANTHER" id="PTHR12066">
    <property type="entry name" value="TELOMERASE REVERSE TRANSCRIPTASE"/>
    <property type="match status" value="1"/>
</dbReference>
<evidence type="ECO:0000313" key="16">
    <source>
        <dbReference type="Proteomes" id="UP000240830"/>
    </source>
</evidence>
<evidence type="ECO:0000256" key="7">
    <source>
        <dbReference type="ARBA" id="ARBA00022723"/>
    </source>
</evidence>
<dbReference type="OrthoDB" id="289721at2759"/>
<keyword evidence="7 13" id="KW-0479">Metal-binding</keyword>
<evidence type="ECO:0000256" key="5">
    <source>
        <dbReference type="ARBA" id="ARBA00022679"/>
    </source>
</evidence>
<keyword evidence="11 13" id="KW-0539">Nucleus</keyword>
<comment type="catalytic activity">
    <reaction evidence="12 13">
        <text>DNA(n) + a 2'-deoxyribonucleoside 5'-triphosphate = DNA(n+1) + diphosphate</text>
        <dbReference type="Rhea" id="RHEA:22508"/>
        <dbReference type="Rhea" id="RHEA-COMP:17339"/>
        <dbReference type="Rhea" id="RHEA-COMP:17340"/>
        <dbReference type="ChEBI" id="CHEBI:33019"/>
        <dbReference type="ChEBI" id="CHEBI:61560"/>
        <dbReference type="ChEBI" id="CHEBI:173112"/>
        <dbReference type="EC" id="2.7.7.49"/>
    </reaction>
</comment>
<evidence type="ECO:0000256" key="11">
    <source>
        <dbReference type="ARBA" id="ARBA00023242"/>
    </source>
</evidence>
<dbReference type="CDD" id="cd01648">
    <property type="entry name" value="TERT"/>
    <property type="match status" value="1"/>
</dbReference>
<evidence type="ECO:0000256" key="9">
    <source>
        <dbReference type="ARBA" id="ARBA00022895"/>
    </source>
</evidence>
<keyword evidence="6 13" id="KW-0548">Nucleotidyltransferase</keyword>
<dbReference type="InterPro" id="IPR000477">
    <property type="entry name" value="RT_dom"/>
</dbReference>
<dbReference type="GO" id="GO:0042162">
    <property type="term" value="F:telomeric DNA binding"/>
    <property type="evidence" value="ECO:0007669"/>
    <property type="project" value="TreeGrafter"/>
</dbReference>
<evidence type="ECO:0000256" key="1">
    <source>
        <dbReference type="ARBA" id="ARBA00008001"/>
    </source>
</evidence>
<dbReference type="SMART" id="SM00975">
    <property type="entry name" value="Telomerase_RBD"/>
    <property type="match status" value="1"/>
</dbReference>
<feature type="domain" description="Reverse transcriptase" evidence="14">
    <location>
        <begin position="416"/>
        <end position="730"/>
    </location>
</feature>
<dbReference type="InterPro" id="IPR043502">
    <property type="entry name" value="DNA/RNA_pol_sf"/>
</dbReference>
<dbReference type="GO" id="GO:0003720">
    <property type="term" value="F:telomerase activity"/>
    <property type="evidence" value="ECO:0007669"/>
    <property type="project" value="InterPro"/>
</dbReference>
<evidence type="ECO:0000256" key="2">
    <source>
        <dbReference type="ARBA" id="ARBA00012493"/>
    </source>
</evidence>
<keyword evidence="16" id="KW-1185">Reference proteome</keyword>
<evidence type="ECO:0000313" key="15">
    <source>
        <dbReference type="EMBL" id="PJF18822.1"/>
    </source>
</evidence>
<dbReference type="GO" id="GO:0000333">
    <property type="term" value="C:telomerase catalytic core complex"/>
    <property type="evidence" value="ECO:0007669"/>
    <property type="project" value="TreeGrafter"/>
</dbReference>
<sequence>MSRVPSLLTAFCSNAQSLDSFLYESLQPEVTRALTTCKYSDPSFEDFLATTYVSPTSPFTLTATSQTATLRDLLHTAISLHLTAHRTNLLTLGYRPSRQTLSSCGVLHSTPSVENYYPNPLLAVILEGGWERLLAVVGDAVLQILRWCIVVVKVGDAYLQVAGTPLTDGRVLRASNKQEIVTRHPMYYGTPNRSKDGAVIVGLPFRNVLNRAKGKKGLDKMVERIFYRKIKVTRSVKKSATWGALRTFCATLLKRHRNCPYKALFEYYCCDPMVPVLNGVVLDGIPLKNARSTRNISIWDTAQTHRSVGSFLIAVIKHLFRPEIHLIVSLRRFENMTMREWMDGLPTNSLWSIFKVADPGQTKMRKYIDSFMCNYYATESAACKNRTFYFRHSTWITATKEAWFKTIRQLLEPLGDSFDAHASWQNLGFCKLRMVPKDCTFRPVMNLCKPLKRGITGSRASINGMLRNLHAVLDYHRKCEPGKLGASVIGFDGIFEQLRTFKISNLLPKQLYFVKFDIRSCFDTIPHEKLLEVLNNVIDRDSYSVQRYDVSVKNNGTIKTKFRRIAFPEDNIQRIKSLCQAGVMRCSNGLIVDKVLGTSLAREKLLKQLEDHVLRNVVKIDGKYYRQRIGIPQGSMLSTLLCSFFYGAMDRLYLSKFMEHAGSLLLRFIDDILFISDDLGLVHDFVNIVTAGFSEFGVSTNTHKAAANFPHPLIPMQVVSGAFPWCGLLIETTTLNVSGDYSKFFANRINDTLSINRISKILPTFKQYLRPKLHPLFMDEKLNDDWEVIAGNIYQSALHTAIKAHVYIKEVEKSGLGHFPEYALLRIVVDLAEYLDSKVTRRCGHPLIYGTGISKTLLLRAFHETWSRKPYRFRAILPKLTKMVESSLGDTFGDRLEEKLMCTRDLMLGRIQF</sequence>
<gene>
    <name evidence="15" type="ORF">PSACC_01327</name>
</gene>
<evidence type="ECO:0000259" key="14">
    <source>
        <dbReference type="PROSITE" id="PS50878"/>
    </source>
</evidence>
<dbReference type="EC" id="2.7.7.49" evidence="2 13"/>
<dbReference type="SUPFAM" id="SSF56672">
    <property type="entry name" value="DNA/RNA polymerases"/>
    <property type="match status" value="1"/>
</dbReference>
<dbReference type="GO" id="GO:0007004">
    <property type="term" value="P:telomere maintenance via telomerase"/>
    <property type="evidence" value="ECO:0007669"/>
    <property type="project" value="TreeGrafter"/>
</dbReference>
<dbReference type="EMBL" id="MTSL01000101">
    <property type="protein sequence ID" value="PJF18822.1"/>
    <property type="molecule type" value="Genomic_DNA"/>
</dbReference>
<keyword evidence="8 13" id="KW-0460">Magnesium</keyword>
<dbReference type="GO" id="GO:0000781">
    <property type="term" value="C:chromosome, telomeric region"/>
    <property type="evidence" value="ECO:0007669"/>
    <property type="project" value="UniProtKB-SubCell"/>
</dbReference>
<dbReference type="STRING" id="1246581.A0A2H9TM71"/>
<keyword evidence="5 13" id="KW-0808">Transferase</keyword>
<organism evidence="15 16">
    <name type="scientific">Paramicrosporidium saccamoebae</name>
    <dbReference type="NCBI Taxonomy" id="1246581"/>
    <lineage>
        <taxon>Eukaryota</taxon>
        <taxon>Fungi</taxon>
        <taxon>Fungi incertae sedis</taxon>
        <taxon>Cryptomycota</taxon>
        <taxon>Cryptomycota incertae sedis</taxon>
        <taxon>Paramicrosporidium</taxon>
    </lineage>
</organism>
<evidence type="ECO:0000256" key="6">
    <source>
        <dbReference type="ARBA" id="ARBA00022695"/>
    </source>
</evidence>
<comment type="function">
    <text evidence="13">Telomerase is a ribonucleoprotein enzyme essential for the replication of chromosome termini in most eukaryotes. It elongates telomeres. It is a reverse transcriptase that adds simple sequence repeats to chromosome ends by copying a template sequence within the RNA component of the enzyme.</text>
</comment>
<keyword evidence="9 13" id="KW-0779">Telomere</keyword>
<protein>
    <recommendedName>
        <fullName evidence="3 13">Telomerase reverse transcriptase</fullName>
        <ecNumber evidence="2 13">2.7.7.49</ecNumber>
    </recommendedName>
    <alternativeName>
        <fullName evidence="13">Telomerase catalytic subunit</fullName>
    </alternativeName>
</protein>
<dbReference type="Proteomes" id="UP000240830">
    <property type="component" value="Unassembled WGS sequence"/>
</dbReference>
<dbReference type="InterPro" id="IPR021891">
    <property type="entry name" value="Telomerase_RBD"/>
</dbReference>
<keyword evidence="10 13" id="KW-0695">RNA-directed DNA polymerase</keyword>
<dbReference type="PROSITE" id="PS50878">
    <property type="entry name" value="RT_POL"/>
    <property type="match status" value="1"/>
</dbReference>
<dbReference type="PANTHER" id="PTHR12066:SF0">
    <property type="entry name" value="TELOMERASE REVERSE TRANSCRIPTASE"/>
    <property type="match status" value="1"/>
</dbReference>
<dbReference type="GO" id="GO:0046872">
    <property type="term" value="F:metal ion binding"/>
    <property type="evidence" value="ECO:0007669"/>
    <property type="project" value="UniProtKB-KW"/>
</dbReference>
<comment type="caution">
    <text evidence="15">The sequence shown here is derived from an EMBL/GenBank/DDBJ whole genome shotgun (WGS) entry which is preliminary data.</text>
</comment>
<dbReference type="AlphaFoldDB" id="A0A2H9TM71"/>
<evidence type="ECO:0000256" key="13">
    <source>
        <dbReference type="RuleBase" id="RU365061"/>
    </source>
</evidence>
<evidence type="ECO:0000256" key="10">
    <source>
        <dbReference type="ARBA" id="ARBA00022918"/>
    </source>
</evidence>
<evidence type="ECO:0000256" key="8">
    <source>
        <dbReference type="ARBA" id="ARBA00022842"/>
    </source>
</evidence>
<comment type="similarity">
    <text evidence="1 13">Belongs to the reverse transcriptase family. Telomerase subfamily.</text>
</comment>
<comment type="subcellular location">
    <subcellularLocation>
        <location evidence="13">Nucleus</location>
    </subcellularLocation>
    <subcellularLocation>
        <location evidence="13">Chromosome</location>
        <location evidence="13">Telomere</location>
    </subcellularLocation>
</comment>
<dbReference type="Gene3D" id="1.10.132.70">
    <property type="match status" value="1"/>
</dbReference>
<evidence type="ECO:0000256" key="12">
    <source>
        <dbReference type="ARBA" id="ARBA00048173"/>
    </source>
</evidence>
<dbReference type="Pfam" id="PF00078">
    <property type="entry name" value="RVT_1"/>
    <property type="match status" value="1"/>
</dbReference>